<dbReference type="InterPro" id="IPR000210">
    <property type="entry name" value="BTB/POZ_dom"/>
</dbReference>
<dbReference type="OrthoDB" id="45365at2759"/>
<proteinExistence type="predicted"/>
<dbReference type="VEuPathDB" id="FungiDB:HMPREF1541_09185"/>
<feature type="compositionally biased region" description="Polar residues" evidence="1">
    <location>
        <begin position="44"/>
        <end position="58"/>
    </location>
</feature>
<dbReference type="eggNOG" id="ENOG502SHU8">
    <property type="taxonomic scope" value="Eukaryota"/>
</dbReference>
<dbReference type="InParanoid" id="W2SBQ1"/>
<dbReference type="InterPro" id="IPR011333">
    <property type="entry name" value="SKP1/BTB/POZ_sf"/>
</dbReference>
<dbReference type="RefSeq" id="XP_008712082.1">
    <property type="nucleotide sequence ID" value="XM_008713860.1"/>
</dbReference>
<dbReference type="SUPFAM" id="SSF54695">
    <property type="entry name" value="POZ domain"/>
    <property type="match status" value="1"/>
</dbReference>
<feature type="compositionally biased region" description="Polar residues" evidence="1">
    <location>
        <begin position="1"/>
        <end position="14"/>
    </location>
</feature>
<organism evidence="3 4">
    <name type="scientific">Cyphellophora europaea (strain CBS 101466)</name>
    <name type="common">Phialophora europaea</name>
    <dbReference type="NCBI Taxonomy" id="1220924"/>
    <lineage>
        <taxon>Eukaryota</taxon>
        <taxon>Fungi</taxon>
        <taxon>Dikarya</taxon>
        <taxon>Ascomycota</taxon>
        <taxon>Pezizomycotina</taxon>
        <taxon>Eurotiomycetes</taxon>
        <taxon>Chaetothyriomycetidae</taxon>
        <taxon>Chaetothyriales</taxon>
        <taxon>Cyphellophoraceae</taxon>
        <taxon>Cyphellophora</taxon>
    </lineage>
</organism>
<dbReference type="AlphaFoldDB" id="W2SBQ1"/>
<dbReference type="EMBL" id="KB822712">
    <property type="protein sequence ID" value="ETN45354.1"/>
    <property type="molecule type" value="Genomic_DNA"/>
</dbReference>
<sequence length="271" mass="30509">MFAHRPTQSESFSSRYGAGKSQKVKKSFKEASISTGLRRGDSVRSPSSKQPTSPSAGSTLTSPIITLCVGPEQRLFAGHEDILCRSPFFGTACRGQFYDGSSRRINLPDEQPEILSAVLEYLYKGDYSPKLIHNKRKDTWELEDGNRYEPTIYHHAIKQALLKDTAIYCAAERYGLDDLKRLALRKQGLQSNVAVATILTSARWAYAHTPDSDSKLRAHFLTLIIRSRNTFKRSGTMAQEMEQGGKLFFDLFVAMCNHMDDLQTVRSPFSR</sequence>
<gene>
    <name evidence="3" type="ORF">HMPREF1541_09185</name>
</gene>
<dbReference type="Pfam" id="PF00651">
    <property type="entry name" value="BTB"/>
    <property type="match status" value="1"/>
</dbReference>
<feature type="region of interest" description="Disordered" evidence="1">
    <location>
        <begin position="1"/>
        <end position="58"/>
    </location>
</feature>
<dbReference type="STRING" id="1220924.W2SBQ1"/>
<dbReference type="PANTHER" id="PTHR47843:SF7">
    <property type="entry name" value="BTB DOMAIN-CONTAINING PROTEIN"/>
    <property type="match status" value="1"/>
</dbReference>
<evidence type="ECO:0000313" key="4">
    <source>
        <dbReference type="Proteomes" id="UP000030752"/>
    </source>
</evidence>
<keyword evidence="4" id="KW-1185">Reference proteome</keyword>
<protein>
    <recommendedName>
        <fullName evidence="2">BTB domain-containing protein</fullName>
    </recommendedName>
</protein>
<evidence type="ECO:0000259" key="2">
    <source>
        <dbReference type="PROSITE" id="PS50097"/>
    </source>
</evidence>
<dbReference type="HOGENOM" id="CLU_071111_0_0_1"/>
<dbReference type="PANTHER" id="PTHR47843">
    <property type="entry name" value="BTB DOMAIN-CONTAINING PROTEIN-RELATED"/>
    <property type="match status" value="1"/>
</dbReference>
<dbReference type="CDD" id="cd18186">
    <property type="entry name" value="BTB_POZ_ZBTB_KLHL-like"/>
    <property type="match status" value="1"/>
</dbReference>
<evidence type="ECO:0000256" key="1">
    <source>
        <dbReference type="SAM" id="MobiDB-lite"/>
    </source>
</evidence>
<feature type="domain" description="BTB" evidence="2">
    <location>
        <begin position="65"/>
        <end position="131"/>
    </location>
</feature>
<dbReference type="PROSITE" id="PS50097">
    <property type="entry name" value="BTB"/>
    <property type="match status" value="1"/>
</dbReference>
<evidence type="ECO:0000313" key="3">
    <source>
        <dbReference type="EMBL" id="ETN45354.1"/>
    </source>
</evidence>
<reference evidence="3 4" key="1">
    <citation type="submission" date="2013-03" db="EMBL/GenBank/DDBJ databases">
        <title>The Genome Sequence of Phialophora europaea CBS 101466.</title>
        <authorList>
            <consortium name="The Broad Institute Genomics Platform"/>
            <person name="Cuomo C."/>
            <person name="de Hoog S."/>
            <person name="Gorbushina A."/>
            <person name="Walker B."/>
            <person name="Young S.K."/>
            <person name="Zeng Q."/>
            <person name="Gargeya S."/>
            <person name="Fitzgerald M."/>
            <person name="Haas B."/>
            <person name="Abouelleil A."/>
            <person name="Allen A.W."/>
            <person name="Alvarado L."/>
            <person name="Arachchi H.M."/>
            <person name="Berlin A.M."/>
            <person name="Chapman S.B."/>
            <person name="Gainer-Dewar J."/>
            <person name="Goldberg J."/>
            <person name="Griggs A."/>
            <person name="Gujja S."/>
            <person name="Hansen M."/>
            <person name="Howarth C."/>
            <person name="Imamovic A."/>
            <person name="Ireland A."/>
            <person name="Larimer J."/>
            <person name="McCowan C."/>
            <person name="Murphy C."/>
            <person name="Pearson M."/>
            <person name="Poon T.W."/>
            <person name="Priest M."/>
            <person name="Roberts A."/>
            <person name="Saif S."/>
            <person name="Shea T."/>
            <person name="Sisk P."/>
            <person name="Sykes S."/>
            <person name="Wortman J."/>
            <person name="Nusbaum C."/>
            <person name="Birren B."/>
        </authorList>
    </citation>
    <scope>NUCLEOTIDE SEQUENCE [LARGE SCALE GENOMIC DNA]</scope>
    <source>
        <strain evidence="3 4">CBS 101466</strain>
    </source>
</reference>
<dbReference type="Proteomes" id="UP000030752">
    <property type="component" value="Unassembled WGS sequence"/>
</dbReference>
<dbReference type="GeneID" id="19976524"/>
<name>W2SBQ1_CYPE1</name>
<accession>W2SBQ1</accession>
<dbReference type="Gene3D" id="3.30.710.10">
    <property type="entry name" value="Potassium Channel Kv1.1, Chain A"/>
    <property type="match status" value="1"/>
</dbReference>